<dbReference type="EMBL" id="OZ035831">
    <property type="protein sequence ID" value="CAL1616375.1"/>
    <property type="molecule type" value="Genomic_DNA"/>
</dbReference>
<name>A0AAV2MSQ7_KNICA</name>
<dbReference type="AlphaFoldDB" id="A0AAV2MSQ7"/>
<protein>
    <submittedName>
        <fullName evidence="1">Uncharacterized protein</fullName>
    </submittedName>
</protein>
<accession>A0AAV2MSQ7</accession>
<evidence type="ECO:0000313" key="2">
    <source>
        <dbReference type="Proteomes" id="UP001497482"/>
    </source>
</evidence>
<proteinExistence type="predicted"/>
<sequence length="107" mass="12199">MPVSELGRGEWLSRRREVGGGTLVEQPVLIETHRCARPGSGPVSRLQMEAGVCLMKEQNRSHGTSQSRLSFEHNLWRPCWFKRALRNKSRRSQVAVFVPTLQRPAPH</sequence>
<evidence type="ECO:0000313" key="1">
    <source>
        <dbReference type="EMBL" id="CAL1616375.1"/>
    </source>
</evidence>
<dbReference type="Proteomes" id="UP001497482">
    <property type="component" value="Chromosome 9"/>
</dbReference>
<organism evidence="1 2">
    <name type="scientific">Knipowitschia caucasica</name>
    <name type="common">Caucasian dwarf goby</name>
    <name type="synonym">Pomatoschistus caucasicus</name>
    <dbReference type="NCBI Taxonomy" id="637954"/>
    <lineage>
        <taxon>Eukaryota</taxon>
        <taxon>Metazoa</taxon>
        <taxon>Chordata</taxon>
        <taxon>Craniata</taxon>
        <taxon>Vertebrata</taxon>
        <taxon>Euteleostomi</taxon>
        <taxon>Actinopterygii</taxon>
        <taxon>Neopterygii</taxon>
        <taxon>Teleostei</taxon>
        <taxon>Neoteleostei</taxon>
        <taxon>Acanthomorphata</taxon>
        <taxon>Gobiaria</taxon>
        <taxon>Gobiiformes</taxon>
        <taxon>Gobioidei</taxon>
        <taxon>Gobiidae</taxon>
        <taxon>Gobiinae</taxon>
        <taxon>Knipowitschia</taxon>
    </lineage>
</organism>
<keyword evidence="2" id="KW-1185">Reference proteome</keyword>
<reference evidence="1 2" key="1">
    <citation type="submission" date="2024-04" db="EMBL/GenBank/DDBJ databases">
        <authorList>
            <person name="Waldvogel A.-M."/>
            <person name="Schoenle A."/>
        </authorList>
    </citation>
    <scope>NUCLEOTIDE SEQUENCE [LARGE SCALE GENOMIC DNA]</scope>
</reference>
<gene>
    <name evidence="1" type="ORF">KC01_LOCUS42143</name>
</gene>